<dbReference type="InterPro" id="IPR013083">
    <property type="entry name" value="Znf_RING/FYVE/PHD"/>
</dbReference>
<keyword evidence="1" id="KW-0862">Zinc</keyword>
<dbReference type="SUPFAM" id="SSF51126">
    <property type="entry name" value="Pectin lyase-like"/>
    <property type="match status" value="1"/>
</dbReference>
<evidence type="ECO:0000259" key="2">
    <source>
        <dbReference type="PROSITE" id="PS50089"/>
    </source>
</evidence>
<dbReference type="Gene3D" id="3.30.40.10">
    <property type="entry name" value="Zinc/RING finger domain, C3HC4 (zinc finger)"/>
    <property type="match status" value="1"/>
</dbReference>
<dbReference type="Proteomes" id="UP000467841">
    <property type="component" value="Unassembled WGS sequence"/>
</dbReference>
<evidence type="ECO:0000313" key="3">
    <source>
        <dbReference type="EMBL" id="CAA7025884.1"/>
    </source>
</evidence>
<dbReference type="EMBL" id="CACVBM020001045">
    <property type="protein sequence ID" value="CAA7025884.1"/>
    <property type="molecule type" value="Genomic_DNA"/>
</dbReference>
<gene>
    <name evidence="3" type="ORF">MERR_LOCUS13119</name>
</gene>
<dbReference type="OrthoDB" id="8062037at2759"/>
<dbReference type="SMART" id="SM00184">
    <property type="entry name" value="RING"/>
    <property type="match status" value="1"/>
</dbReference>
<dbReference type="SUPFAM" id="SSF57850">
    <property type="entry name" value="RING/U-box"/>
    <property type="match status" value="1"/>
</dbReference>
<dbReference type="Gene3D" id="2.160.20.10">
    <property type="entry name" value="Single-stranded right-handed beta-helix, Pectin lyase-like"/>
    <property type="match status" value="1"/>
</dbReference>
<name>A0A6D2ICD0_9BRAS</name>
<keyword evidence="4" id="KW-1185">Reference proteome</keyword>
<reference evidence="3" key="1">
    <citation type="submission" date="2020-01" db="EMBL/GenBank/DDBJ databases">
        <authorList>
            <person name="Mishra B."/>
        </authorList>
    </citation>
    <scope>NUCLEOTIDE SEQUENCE [LARGE SCALE GENOMIC DNA]</scope>
</reference>
<dbReference type="GO" id="GO:0008270">
    <property type="term" value="F:zinc ion binding"/>
    <property type="evidence" value="ECO:0007669"/>
    <property type="project" value="UniProtKB-KW"/>
</dbReference>
<keyword evidence="1" id="KW-0479">Metal-binding</keyword>
<evidence type="ECO:0000313" key="4">
    <source>
        <dbReference type="Proteomes" id="UP000467841"/>
    </source>
</evidence>
<organism evidence="3 4">
    <name type="scientific">Microthlaspi erraticum</name>
    <dbReference type="NCBI Taxonomy" id="1685480"/>
    <lineage>
        <taxon>Eukaryota</taxon>
        <taxon>Viridiplantae</taxon>
        <taxon>Streptophyta</taxon>
        <taxon>Embryophyta</taxon>
        <taxon>Tracheophyta</taxon>
        <taxon>Spermatophyta</taxon>
        <taxon>Magnoliopsida</taxon>
        <taxon>eudicotyledons</taxon>
        <taxon>Gunneridae</taxon>
        <taxon>Pentapetalae</taxon>
        <taxon>rosids</taxon>
        <taxon>malvids</taxon>
        <taxon>Brassicales</taxon>
        <taxon>Brassicaceae</taxon>
        <taxon>Coluteocarpeae</taxon>
        <taxon>Microthlaspi</taxon>
    </lineage>
</organism>
<dbReference type="Pfam" id="PF13639">
    <property type="entry name" value="zf-RING_2"/>
    <property type="match status" value="1"/>
</dbReference>
<accession>A0A6D2ICD0</accession>
<proteinExistence type="predicted"/>
<dbReference type="AlphaFoldDB" id="A0A6D2ICD0"/>
<dbReference type="InterPro" id="IPR001841">
    <property type="entry name" value="Znf_RING"/>
</dbReference>
<evidence type="ECO:0000256" key="1">
    <source>
        <dbReference type="PROSITE-ProRule" id="PRU00175"/>
    </source>
</evidence>
<sequence>MSTCKTDVNQEKERAIDFEVRSIERLGKYANKEGVENVTVASSVFTKTQNGVRIKIWARPSRGPLQGSFASSNLPVLVFLVIAGDRNCQNGRTEIHTRIKALDSSSTVSRWKNLERKKSGAIDILISQVKEPPPFCYEFSSTLWKDYMFSRHKFIEGLSIYYRPAPNQRNIDGDFISVSGRLTWDQIVSKMADSLGETYFRSRQYIPMVVTADEGFCTTKIRRPENNWQTGRFRGNHNDEYYGCCGRCGEDMQNTTLELLIRLQGCRHVFHKTCLYDWMWGHKKCPICEAYISLDMDYANDMI</sequence>
<dbReference type="PROSITE" id="PS50089">
    <property type="entry name" value="ZF_RING_2"/>
    <property type="match status" value="1"/>
</dbReference>
<dbReference type="CDD" id="cd16448">
    <property type="entry name" value="RING-H2"/>
    <property type="match status" value="1"/>
</dbReference>
<dbReference type="InterPro" id="IPR012334">
    <property type="entry name" value="Pectin_lyas_fold"/>
</dbReference>
<comment type="caution">
    <text evidence="3">The sequence shown here is derived from an EMBL/GenBank/DDBJ whole genome shotgun (WGS) entry which is preliminary data.</text>
</comment>
<feature type="domain" description="RING-type" evidence="2">
    <location>
        <begin position="245"/>
        <end position="289"/>
    </location>
</feature>
<protein>
    <recommendedName>
        <fullName evidence="2">RING-type domain-containing protein</fullName>
    </recommendedName>
</protein>
<keyword evidence="1" id="KW-0863">Zinc-finger</keyword>
<dbReference type="InterPro" id="IPR011050">
    <property type="entry name" value="Pectin_lyase_fold/virulence"/>
</dbReference>